<evidence type="ECO:0000313" key="9">
    <source>
        <dbReference type="EnsemblPlants" id="OGLUM05G14540.1"/>
    </source>
</evidence>
<keyword evidence="2 8" id="KW-0732">Signal</keyword>
<feature type="chain" id="PRO_5002353249" evidence="8">
    <location>
        <begin position="30"/>
        <end position="1251"/>
    </location>
</feature>
<dbReference type="PRINTS" id="PR00131">
    <property type="entry name" value="GLHYDRLASE1"/>
</dbReference>
<dbReference type="eggNOG" id="KOG0626">
    <property type="taxonomic scope" value="Eukaryota"/>
</dbReference>
<keyword evidence="7" id="KW-0472">Membrane</keyword>
<dbReference type="AlphaFoldDB" id="A0A0D9ZY67"/>
<keyword evidence="7" id="KW-1133">Transmembrane helix</keyword>
<dbReference type="InterPro" id="IPR033132">
    <property type="entry name" value="GH_1_N_CS"/>
</dbReference>
<dbReference type="InterPro" id="IPR001360">
    <property type="entry name" value="Glyco_hydro_1"/>
</dbReference>
<evidence type="ECO:0000256" key="3">
    <source>
        <dbReference type="ARBA" id="ARBA00022801"/>
    </source>
</evidence>
<feature type="region of interest" description="Disordered" evidence="6">
    <location>
        <begin position="1231"/>
        <end position="1251"/>
    </location>
</feature>
<dbReference type="EnsemblPlants" id="OGLUM05G14540.1">
    <property type="protein sequence ID" value="OGLUM05G14540.1"/>
    <property type="gene ID" value="OGLUM05G14540"/>
</dbReference>
<evidence type="ECO:0000256" key="8">
    <source>
        <dbReference type="SAM" id="SignalP"/>
    </source>
</evidence>
<dbReference type="STRING" id="40148.A0A0D9ZY67"/>
<dbReference type="InterPro" id="IPR017853">
    <property type="entry name" value="GH"/>
</dbReference>
<evidence type="ECO:0000256" key="5">
    <source>
        <dbReference type="ARBA" id="ARBA00023180"/>
    </source>
</evidence>
<evidence type="ECO:0000256" key="6">
    <source>
        <dbReference type="SAM" id="MobiDB-lite"/>
    </source>
</evidence>
<accession>A0A0D9ZY67</accession>
<keyword evidence="7" id="KW-0812">Transmembrane</keyword>
<proteinExistence type="inferred from homology"/>
<dbReference type="PROSITE" id="PS00653">
    <property type="entry name" value="GLYCOSYL_HYDROL_F1_2"/>
    <property type="match status" value="2"/>
</dbReference>
<dbReference type="Proteomes" id="UP000026961">
    <property type="component" value="Chromosome 5"/>
</dbReference>
<dbReference type="GO" id="GO:0033907">
    <property type="term" value="F:beta-D-fucosidase activity"/>
    <property type="evidence" value="ECO:0007669"/>
    <property type="project" value="UniProtKB-ARBA"/>
</dbReference>
<dbReference type="Gene3D" id="3.20.20.80">
    <property type="entry name" value="Glycosidases"/>
    <property type="match status" value="4"/>
</dbReference>
<organism evidence="9">
    <name type="scientific">Oryza glumipatula</name>
    <dbReference type="NCBI Taxonomy" id="40148"/>
    <lineage>
        <taxon>Eukaryota</taxon>
        <taxon>Viridiplantae</taxon>
        <taxon>Streptophyta</taxon>
        <taxon>Embryophyta</taxon>
        <taxon>Tracheophyta</taxon>
        <taxon>Spermatophyta</taxon>
        <taxon>Magnoliopsida</taxon>
        <taxon>Liliopsida</taxon>
        <taxon>Poales</taxon>
        <taxon>Poaceae</taxon>
        <taxon>BOP clade</taxon>
        <taxon>Oryzoideae</taxon>
        <taxon>Oryzeae</taxon>
        <taxon>Oryzinae</taxon>
        <taxon>Oryza</taxon>
    </lineage>
</organism>
<dbReference type="GO" id="GO:0008422">
    <property type="term" value="F:beta-glucosidase activity"/>
    <property type="evidence" value="ECO:0007669"/>
    <property type="project" value="TreeGrafter"/>
</dbReference>
<evidence type="ECO:0000256" key="4">
    <source>
        <dbReference type="ARBA" id="ARBA00023157"/>
    </source>
</evidence>
<keyword evidence="10" id="KW-1185">Reference proteome</keyword>
<dbReference type="FunFam" id="3.20.20.80:FF:000069">
    <property type="entry name" value="Beta-glucosidase 1"/>
    <property type="match status" value="1"/>
</dbReference>
<dbReference type="Pfam" id="PF00232">
    <property type="entry name" value="Glyco_hydro_1"/>
    <property type="match status" value="4"/>
</dbReference>
<protein>
    <submittedName>
        <fullName evidence="9">Uncharacterized protein</fullName>
    </submittedName>
</protein>
<keyword evidence="4" id="KW-1015">Disulfide bond</keyword>
<evidence type="ECO:0000256" key="7">
    <source>
        <dbReference type="SAM" id="Phobius"/>
    </source>
</evidence>
<reference evidence="9" key="1">
    <citation type="submission" date="2015-04" db="UniProtKB">
        <authorList>
            <consortium name="EnsemblPlants"/>
        </authorList>
    </citation>
    <scope>IDENTIFICATION</scope>
</reference>
<dbReference type="Gramene" id="OGLUM05G14540.1">
    <property type="protein sequence ID" value="OGLUM05G14540.1"/>
    <property type="gene ID" value="OGLUM05G14540"/>
</dbReference>
<dbReference type="SUPFAM" id="SSF51445">
    <property type="entry name" value="(Trans)glycosidases"/>
    <property type="match status" value="4"/>
</dbReference>
<sequence>MERRPLHLHLLLFFSAWLMLLLLLQGVSSLQFRRDDFPDGFAFGAGTAAYQYEGAAAEDGRTPSIWDTYTHSEMYMINYDKLYYAAHKNAENSAASGRHPEDGTGDVASDGYHKYKEDVKLMTEIGLEAYRFTISWSRLIPSGRGAVNPKGLQFYNNMINELVKAGIQIQVVLYHSDLPQSLQDEYGGWINPKIVDDFTAYADVCFREFGDRVAHWTTVLEPNVMAQGCYDTGILPPNHCSYPFGSNCTGGNSTVEPYLFIHHNLLAHASAVRLYREKYQVAQKGIVGINMYSLWFYPLTDSAEDIGATERAKQFMYGWILHPLVFGDYPETIKKVVGSRLPFFSNHESELVTNAFDFVGLNHYSSVYTSNNNNVVKAPLQDLTADIATLFRATKNDTPTPEVITDSIVSAENYKTYGNTVDPQGLENALEYIRENYGNLTIYIQENGSGAPDGTLDDVERINYLQKYIAATLKAIRNGANVKGYSMWSFIDIYEIFGGYNSWHYGLVAVDFGSTERRRQPRRSASWYSDFLKNNAPIRVEMAPLNGVNVDQYEMFGGYKAHFGLVAVDFGSKELRRQPSRSARWCSDFLKNNAIIKPNERYSIICASGENAMETRRPLHLLLVFLSSPWLLLLLLLLLLLVVQGMSSLQFTRDDFPHDFAFGAGTSAYQYEGGAAEDGRTPSIWDTYTHSGRHPEDETDVKLMSEIGLEAYRFTISWSRLIPKASRLRCGGTRKVILDQQGSEAINRRTCCLTTKMNYVTKKDNRKREEDCSRIHVVMYHMDLPQSLQDEYGGWISPKIVDDFTAYADVCFREFGDRVAHWTTVLEPNAMAQAGYDMGILPPNRCSYPFGSNCTAGNSSVEPYLFIHHSLLAHASAVRLYREKYKVAQKGIIGINIYSMWFYPFTDSAEDIGATERAKKFIYGWILHPLVFGDYPDTMKKAAGSRLPIFSNHESEMVTNSFDFIGLNHYSSVYTSNNNNVVKAPLQDLTADVATLFRVTKNDTPTPVFVPGTIVDPRGLEHALKYIREKYGNLPIYIQENGSGSSSETLDDVERINYLAKYIAATLKAIRSGANVKGYSMWSFVDLYELFGGYSTWHFGLVAVDFNSEKRRRQPRRSASWYSEFLKNNSVIRVEEDGSGTLDGTLDDVERIDCLAKYIAATLKAIRNGANVKGYSVWSFMDLYELFGGYNTWHYGLIAVDFSSAERRRQPRRSASWYSDFLKNNAVIRVEDGSSNGEGNRDARLAGTQTS</sequence>
<name>A0A0D9ZY67_9ORYZ</name>
<dbReference type="PANTHER" id="PTHR10353:SF204">
    <property type="entry name" value="BETA-GLUCOSIDASE 20"/>
    <property type="match status" value="1"/>
</dbReference>
<evidence type="ECO:0000256" key="2">
    <source>
        <dbReference type="ARBA" id="ARBA00022729"/>
    </source>
</evidence>
<keyword evidence="3" id="KW-0378">Hydrolase</keyword>
<reference evidence="9" key="2">
    <citation type="submission" date="2018-05" db="EMBL/GenBank/DDBJ databases">
        <title>OgluRS3 (Oryza glumaepatula Reference Sequence Version 3).</title>
        <authorList>
            <person name="Zhang J."/>
            <person name="Kudrna D."/>
            <person name="Lee S."/>
            <person name="Talag J."/>
            <person name="Welchert J."/>
            <person name="Wing R.A."/>
        </authorList>
    </citation>
    <scope>NUCLEOTIDE SEQUENCE [LARGE SCALE GENOMIC DNA]</scope>
</reference>
<keyword evidence="5" id="KW-0325">Glycoprotein</keyword>
<evidence type="ECO:0000313" key="10">
    <source>
        <dbReference type="Proteomes" id="UP000026961"/>
    </source>
</evidence>
<dbReference type="GO" id="GO:0005975">
    <property type="term" value="P:carbohydrate metabolic process"/>
    <property type="evidence" value="ECO:0007669"/>
    <property type="project" value="InterPro"/>
</dbReference>
<dbReference type="GO" id="GO:0004565">
    <property type="term" value="F:beta-galactosidase activity"/>
    <property type="evidence" value="ECO:0007669"/>
    <property type="project" value="UniProtKB-ARBA"/>
</dbReference>
<dbReference type="PANTHER" id="PTHR10353">
    <property type="entry name" value="GLYCOSYL HYDROLASE"/>
    <property type="match status" value="1"/>
</dbReference>
<evidence type="ECO:0000256" key="1">
    <source>
        <dbReference type="ARBA" id="ARBA00010838"/>
    </source>
</evidence>
<feature type="signal peptide" evidence="8">
    <location>
        <begin position="1"/>
        <end position="29"/>
    </location>
</feature>
<feature type="transmembrane region" description="Helical" evidence="7">
    <location>
        <begin position="621"/>
        <end position="643"/>
    </location>
</feature>
<comment type="similarity">
    <text evidence="1">Belongs to the glycosyl hydrolase 1 family.</text>
</comment>
<dbReference type="FunFam" id="3.20.20.80:FF:000020">
    <property type="entry name" value="Beta-glucosidase 12"/>
    <property type="match status" value="1"/>
</dbReference>